<dbReference type="AlphaFoldDB" id="A0A399F3D6"/>
<dbReference type="Pfam" id="PF08241">
    <property type="entry name" value="Methyltransf_11"/>
    <property type="match status" value="1"/>
</dbReference>
<accession>A0A399F3D6</accession>
<dbReference type="GO" id="GO:0043770">
    <property type="term" value="F:demethylmenaquinone methyltransferase activity"/>
    <property type="evidence" value="ECO:0007669"/>
    <property type="project" value="UniProtKB-EC"/>
</dbReference>
<dbReference type="InterPro" id="IPR013216">
    <property type="entry name" value="Methyltransf_11"/>
</dbReference>
<organism evidence="2 3">
    <name type="scientific">Calidithermus terrae</name>
    <dbReference type="NCBI Taxonomy" id="1408545"/>
    <lineage>
        <taxon>Bacteria</taxon>
        <taxon>Thermotogati</taxon>
        <taxon>Deinococcota</taxon>
        <taxon>Deinococci</taxon>
        <taxon>Thermales</taxon>
        <taxon>Thermaceae</taxon>
        <taxon>Calidithermus</taxon>
    </lineage>
</organism>
<comment type="caution">
    <text evidence="2">The sequence shown here is derived from an EMBL/GenBank/DDBJ whole genome shotgun (WGS) entry which is preliminary data.</text>
</comment>
<evidence type="ECO:0000313" key="3">
    <source>
        <dbReference type="Proteomes" id="UP000265715"/>
    </source>
</evidence>
<proteinExistence type="predicted"/>
<protein>
    <submittedName>
        <fullName evidence="2">Demethylmenaquinone methyltransferase</fullName>
        <ecNumber evidence="2">2.1.1.163</ecNumber>
    </submittedName>
</protein>
<dbReference type="PANTHER" id="PTHR42912">
    <property type="entry name" value="METHYLTRANSFERASE"/>
    <property type="match status" value="1"/>
</dbReference>
<dbReference type="GO" id="GO:0032259">
    <property type="term" value="P:methylation"/>
    <property type="evidence" value="ECO:0007669"/>
    <property type="project" value="UniProtKB-KW"/>
</dbReference>
<dbReference type="SUPFAM" id="SSF53335">
    <property type="entry name" value="S-adenosyl-L-methionine-dependent methyltransferases"/>
    <property type="match status" value="1"/>
</dbReference>
<name>A0A399F3D6_9DEIN</name>
<dbReference type="CDD" id="cd02440">
    <property type="entry name" value="AdoMet_MTases"/>
    <property type="match status" value="1"/>
</dbReference>
<keyword evidence="3" id="KW-1185">Reference proteome</keyword>
<sequence length="263" mass="28068">MVATSVGLVCPACRGDLDAEELSLRCACCGERFPYLPGVEIPDLTFPKQLAGETVRHRQHFDELSGQYDEAIARLLEGSEPVFRRTLVQQLRLKPYNRVLEVGVGTGSNLPHLLGAAEGISVEGVDLSPGMVTLCAQHPLARGHAVRLAVANAEHLPYPDGAFDAVVHFGFVNEFGDPGRGIAEMARVVKPGGRVVISDDSIPRHLRGLPWARALITANPSFGCDPPLTRLPAGVTGLEVQWFASVFYIISFTKAPAGPGAGG</sequence>
<dbReference type="RefSeq" id="WP_119313474.1">
    <property type="nucleotide sequence ID" value="NZ_QXDL01000004.1"/>
</dbReference>
<evidence type="ECO:0000313" key="2">
    <source>
        <dbReference type="EMBL" id="RIH90708.1"/>
    </source>
</evidence>
<gene>
    <name evidence="2" type="primary">menG_1</name>
    <name evidence="2" type="ORF">Mterra_00202</name>
</gene>
<keyword evidence="2" id="KW-0489">Methyltransferase</keyword>
<reference evidence="2 3" key="1">
    <citation type="submission" date="2018-08" db="EMBL/GenBank/DDBJ databases">
        <title>Meiothermus terrae DSM 26712 genome sequencing project.</title>
        <authorList>
            <person name="Da Costa M.S."/>
            <person name="Albuquerque L."/>
            <person name="Raposo P."/>
            <person name="Froufe H.J.C."/>
            <person name="Barroso C.S."/>
            <person name="Egas C."/>
        </authorList>
    </citation>
    <scope>NUCLEOTIDE SEQUENCE [LARGE SCALE GENOMIC DNA]</scope>
    <source>
        <strain evidence="2 3">DSM 26712</strain>
    </source>
</reference>
<evidence type="ECO:0000259" key="1">
    <source>
        <dbReference type="Pfam" id="PF08241"/>
    </source>
</evidence>
<dbReference type="EMBL" id="QXDL01000004">
    <property type="protein sequence ID" value="RIH90708.1"/>
    <property type="molecule type" value="Genomic_DNA"/>
</dbReference>
<dbReference type="Gene3D" id="3.40.50.150">
    <property type="entry name" value="Vaccinia Virus protein VP39"/>
    <property type="match status" value="1"/>
</dbReference>
<feature type="domain" description="Methyltransferase type 11" evidence="1">
    <location>
        <begin position="100"/>
        <end position="197"/>
    </location>
</feature>
<dbReference type="InterPro" id="IPR029063">
    <property type="entry name" value="SAM-dependent_MTases_sf"/>
</dbReference>
<dbReference type="EC" id="2.1.1.163" evidence="2"/>
<dbReference type="GO" id="GO:0008757">
    <property type="term" value="F:S-adenosylmethionine-dependent methyltransferase activity"/>
    <property type="evidence" value="ECO:0007669"/>
    <property type="project" value="InterPro"/>
</dbReference>
<dbReference type="Proteomes" id="UP000265715">
    <property type="component" value="Unassembled WGS sequence"/>
</dbReference>
<dbReference type="OrthoDB" id="9772751at2"/>
<dbReference type="InterPro" id="IPR050508">
    <property type="entry name" value="Methyltransf_Superfamily"/>
</dbReference>
<keyword evidence="2" id="KW-0808">Transferase</keyword>